<dbReference type="SFLD" id="SFLDG01140">
    <property type="entry name" value="C2.B:_Phosphomannomutase_and_P"/>
    <property type="match status" value="1"/>
</dbReference>
<dbReference type="InterPro" id="IPR023214">
    <property type="entry name" value="HAD_sf"/>
</dbReference>
<dbReference type="NCBIfam" id="TIGR01484">
    <property type="entry name" value="HAD-SF-IIB"/>
    <property type="match status" value="1"/>
</dbReference>
<comment type="caution">
    <text evidence="1">The sequence shown here is derived from an EMBL/GenBank/DDBJ whole genome shotgun (WGS) entry which is preliminary data.</text>
</comment>
<name>A0A4U1DAE6_9BACI</name>
<dbReference type="Pfam" id="PF08282">
    <property type="entry name" value="Hydrolase_3"/>
    <property type="match status" value="1"/>
</dbReference>
<dbReference type="InterPro" id="IPR000150">
    <property type="entry name" value="Cof"/>
</dbReference>
<protein>
    <submittedName>
        <fullName evidence="1">Cof-type HAD-IIB family hydrolase</fullName>
    </submittedName>
</protein>
<dbReference type="PANTHER" id="PTHR10000">
    <property type="entry name" value="PHOSPHOSERINE PHOSPHATASE"/>
    <property type="match status" value="1"/>
</dbReference>
<accession>A0A4U1DAE6</accession>
<dbReference type="OrthoDB" id="9790031at2"/>
<dbReference type="InterPro" id="IPR006379">
    <property type="entry name" value="HAD-SF_hydro_IIB"/>
</dbReference>
<dbReference type="Proteomes" id="UP000307756">
    <property type="component" value="Unassembled WGS sequence"/>
</dbReference>
<keyword evidence="1" id="KW-0378">Hydrolase</keyword>
<dbReference type="GO" id="GO:0000287">
    <property type="term" value="F:magnesium ion binding"/>
    <property type="evidence" value="ECO:0007669"/>
    <property type="project" value="TreeGrafter"/>
</dbReference>
<sequence>MVWKKMLVLDLDGTILDSNHNISKRMVNLVQSLKKQLIYVVLATGRSVSDSYKYYLELDLDTYMLNYNGALMWNPRQNSVIESRYMWEGKKIINYLYKNQKKFEIINIILSADTKTFLLNNNNSYLTNMMVSEYLDYEYCSFTELMEINNFQRVIISVPNNNRHQICSLLVDKFKDISIYPWKGKKDIIDLSINSVDKWVNVNRLAKMLGISNENIVSVGDGSNDYSLIKNSGTGIAMKNGNTELKKVANYVSEFTNDEDGVFRFFNGNNEVLSFNVNFNQLSNSIDNITKNDEEFYGKNSPYTR</sequence>
<organism evidence="1 2">
    <name type="scientific">Robertmurraya kyonggiensis</name>
    <dbReference type="NCBI Taxonomy" id="1037680"/>
    <lineage>
        <taxon>Bacteria</taxon>
        <taxon>Bacillati</taxon>
        <taxon>Bacillota</taxon>
        <taxon>Bacilli</taxon>
        <taxon>Bacillales</taxon>
        <taxon>Bacillaceae</taxon>
        <taxon>Robertmurraya</taxon>
    </lineage>
</organism>
<dbReference type="InterPro" id="IPR036412">
    <property type="entry name" value="HAD-like_sf"/>
</dbReference>
<dbReference type="PANTHER" id="PTHR10000:SF8">
    <property type="entry name" value="HAD SUPERFAMILY HYDROLASE-LIKE, TYPE 3"/>
    <property type="match status" value="1"/>
</dbReference>
<dbReference type="AlphaFoldDB" id="A0A4U1DAE6"/>
<reference evidence="1 2" key="1">
    <citation type="journal article" date="2011" name="J. Microbiol.">
        <title>Bacillus kyonggiensis sp. nov., isolated from soil of a lettuce field.</title>
        <authorList>
            <person name="Dong K."/>
            <person name="Lee S."/>
        </authorList>
    </citation>
    <scope>NUCLEOTIDE SEQUENCE [LARGE SCALE GENOMIC DNA]</scope>
    <source>
        <strain evidence="1 2">NB22</strain>
    </source>
</reference>
<dbReference type="EMBL" id="SWBM01000001">
    <property type="protein sequence ID" value="TKC19118.1"/>
    <property type="molecule type" value="Genomic_DNA"/>
</dbReference>
<dbReference type="GO" id="GO:0005829">
    <property type="term" value="C:cytosol"/>
    <property type="evidence" value="ECO:0007669"/>
    <property type="project" value="TreeGrafter"/>
</dbReference>
<dbReference type="Gene3D" id="3.40.50.1000">
    <property type="entry name" value="HAD superfamily/HAD-like"/>
    <property type="match status" value="1"/>
</dbReference>
<dbReference type="SFLD" id="SFLDS00003">
    <property type="entry name" value="Haloacid_Dehalogenase"/>
    <property type="match status" value="1"/>
</dbReference>
<gene>
    <name evidence="1" type="ORF">FA727_06110</name>
</gene>
<dbReference type="SUPFAM" id="SSF56784">
    <property type="entry name" value="HAD-like"/>
    <property type="match status" value="1"/>
</dbReference>
<dbReference type="NCBIfam" id="TIGR00099">
    <property type="entry name" value="Cof-subfamily"/>
    <property type="match status" value="1"/>
</dbReference>
<proteinExistence type="predicted"/>
<dbReference type="RefSeq" id="WP_136829951.1">
    <property type="nucleotide sequence ID" value="NZ_SWBM01000001.1"/>
</dbReference>
<keyword evidence="2" id="KW-1185">Reference proteome</keyword>
<evidence type="ECO:0000313" key="2">
    <source>
        <dbReference type="Proteomes" id="UP000307756"/>
    </source>
</evidence>
<evidence type="ECO:0000313" key="1">
    <source>
        <dbReference type="EMBL" id="TKC19118.1"/>
    </source>
</evidence>
<dbReference type="Gene3D" id="3.30.1240.10">
    <property type="match status" value="1"/>
</dbReference>
<dbReference type="GO" id="GO:0016791">
    <property type="term" value="F:phosphatase activity"/>
    <property type="evidence" value="ECO:0007669"/>
    <property type="project" value="TreeGrafter"/>
</dbReference>